<dbReference type="GeneID" id="112686259"/>
<proteinExistence type="predicted"/>
<dbReference type="InterPro" id="IPR050863">
    <property type="entry name" value="CenT-Element_Derived"/>
</dbReference>
<sequence length="445" mass="50566">MLDFRKLAFQLAEQNGCSHRFNKANRMAGQDWMNGFLLRHPDLSLRKPEATSGARAMGFNKVTYTQFFNLLTGYIDKYKLNANRIYNCDETGITVNPKGQSKVLATKGKRQVGILTSAERGETVTAVICFSASDAYVSPMLIFPRKRNQPHFSTGLPPGSWVECHETGWITSELFLKWFMKFIEFSRATKEDPVLLLFYGHSSHTKNLPVINAARENGVILLCFPPHCSHKLQPCDMSFMKPLSTYYEDGVRKWLRCNPGKVVTLENISSLFGAAFIHAANMKTAMKGFEATGIWLPNNNVFSDEDFLPSVVTDIVPSISSTEKDAVVTEKLNNQHLNLETTEQTTVVFNEPKCSSVLNDQPNTFPIESPKNILPIPQVKQTEKRNSRKRGKTAILTESPYKNNLQMSLKMTKKNKEFNLYTSILTSDIKLYQQRTMKYQLYHSR</sequence>
<keyword evidence="2" id="KW-1185">Reference proteome</keyword>
<evidence type="ECO:0000313" key="2">
    <source>
        <dbReference type="Proteomes" id="UP000694846"/>
    </source>
</evidence>
<dbReference type="OrthoDB" id="6590224at2759"/>
<feature type="domain" description="DDE-1" evidence="1">
    <location>
        <begin position="122"/>
        <end position="255"/>
    </location>
</feature>
<dbReference type="GO" id="GO:0005634">
    <property type="term" value="C:nucleus"/>
    <property type="evidence" value="ECO:0007669"/>
    <property type="project" value="TreeGrafter"/>
</dbReference>
<dbReference type="Gene3D" id="3.30.420.10">
    <property type="entry name" value="Ribonuclease H-like superfamily/Ribonuclease H"/>
    <property type="match status" value="1"/>
</dbReference>
<dbReference type="AlphaFoldDB" id="A0A8B8FV70"/>
<evidence type="ECO:0000259" key="1">
    <source>
        <dbReference type="Pfam" id="PF03184"/>
    </source>
</evidence>
<dbReference type="InterPro" id="IPR004875">
    <property type="entry name" value="DDE_SF_endonuclease_dom"/>
</dbReference>
<dbReference type="PANTHER" id="PTHR19303:SF74">
    <property type="entry name" value="POGO TRANSPOSABLE ELEMENT WITH KRAB DOMAIN"/>
    <property type="match status" value="1"/>
</dbReference>
<accession>A0A8B8FV70</accession>
<dbReference type="GO" id="GO:0003677">
    <property type="term" value="F:DNA binding"/>
    <property type="evidence" value="ECO:0007669"/>
    <property type="project" value="TreeGrafter"/>
</dbReference>
<reference evidence="3" key="1">
    <citation type="submission" date="2025-08" db="UniProtKB">
        <authorList>
            <consortium name="RefSeq"/>
        </authorList>
    </citation>
    <scope>IDENTIFICATION</scope>
    <source>
        <tissue evidence="3">Whole body</tissue>
    </source>
</reference>
<protein>
    <submittedName>
        <fullName evidence="3">Uncharacterized protein LOC112686259</fullName>
    </submittedName>
</protein>
<organism evidence="2 3">
    <name type="scientific">Sipha flava</name>
    <name type="common">yellow sugarcane aphid</name>
    <dbReference type="NCBI Taxonomy" id="143950"/>
    <lineage>
        <taxon>Eukaryota</taxon>
        <taxon>Metazoa</taxon>
        <taxon>Ecdysozoa</taxon>
        <taxon>Arthropoda</taxon>
        <taxon>Hexapoda</taxon>
        <taxon>Insecta</taxon>
        <taxon>Pterygota</taxon>
        <taxon>Neoptera</taxon>
        <taxon>Paraneoptera</taxon>
        <taxon>Hemiptera</taxon>
        <taxon>Sternorrhyncha</taxon>
        <taxon>Aphidomorpha</taxon>
        <taxon>Aphidoidea</taxon>
        <taxon>Aphididae</taxon>
        <taxon>Sipha</taxon>
    </lineage>
</organism>
<evidence type="ECO:0000313" key="3">
    <source>
        <dbReference type="RefSeq" id="XP_025414245.1"/>
    </source>
</evidence>
<dbReference type="RefSeq" id="XP_025414245.1">
    <property type="nucleotide sequence ID" value="XM_025558460.1"/>
</dbReference>
<gene>
    <name evidence="3" type="primary">LOC112686259</name>
</gene>
<dbReference type="InterPro" id="IPR036397">
    <property type="entry name" value="RNaseH_sf"/>
</dbReference>
<name>A0A8B8FV70_9HEMI</name>
<dbReference type="Pfam" id="PF03184">
    <property type="entry name" value="DDE_1"/>
    <property type="match status" value="1"/>
</dbReference>
<dbReference type="Proteomes" id="UP000694846">
    <property type="component" value="Unplaced"/>
</dbReference>
<dbReference type="PANTHER" id="PTHR19303">
    <property type="entry name" value="TRANSPOSON"/>
    <property type="match status" value="1"/>
</dbReference>